<sequence length="599" mass="69686">MDSYFLSLSNTVMLTINDYITDDSYMNLQLFRDAMNISYQMNIVLPMSRQLFPPPHLIRENVRNHREFRVMHSYDERKRKSSLYVKHETITAYCQSVMKHVEYCLKSNQCPKYHHPCLHISSALLQLIQSNMPEDLKLEMNFQHFFNIISKSYRSISTRLSDKRDFHRSPLALLSTELLTSSEIIHLLDVKTRSLGSMHSLEGFSSFLSLPPIYVDHKAPSFDEDELNSNEYNIDSKPGNIPELPAPENVKPKLLSTYSYKDNSIAHSTIMDIPEIGMKYELASDVRRIILDLSDERFIRKLLTDTNYELYTTPIDIFISELFGDILRLGLNSDLVTDLPVPTLQICNDAVTRMFDIAAHQHYLDTLTPAQLRRHNYPVFFMRSRTNAPLLHEICTKYLSLKSGRFNFRLVKSLPLIFPSRLTTRDCYCLMNRLIHFLNLVESQCHILPRHCPYSFDDPMSSFLTEFPSLNPHSLRMLDYFKLDIPETSDTLPEVIKTMTNLALTSERKLETWTNYDISTQAIYCNGSHATTLSCSLVNRDSRISIDYGSICEAERRILGIRRRYNNRPATDDATFDSANYDWHMNLNIDSIIDLYQFE</sequence>
<protein>
    <submittedName>
        <fullName evidence="1">Uncharacterized protein</fullName>
    </submittedName>
</protein>
<dbReference type="EMBL" id="MK809403">
    <property type="protein sequence ID" value="QGA67327.1"/>
    <property type="molecule type" value="Genomic_RNA"/>
</dbReference>
<reference evidence="1" key="1">
    <citation type="submission" date="2019-04" db="EMBL/GenBank/DDBJ databases">
        <title>Molecular characterization of novel dsRNA elements in the hypovirulent strain of Rhizoctonia solani, the causal agent of tobacco target spot.</title>
        <authorList>
            <person name="Zhong J."/>
            <person name="Chen Y."/>
            <person name="Li C.X."/>
        </authorList>
    </citation>
    <scope>NUCLEOTIDE SEQUENCE</scope>
    <source>
        <strain evidence="1">YNBB-111-3</strain>
    </source>
</reference>
<proteinExistence type="predicted"/>
<name>A0A5Q0TN94_9VIRU</name>
<evidence type="ECO:0000313" key="1">
    <source>
        <dbReference type="EMBL" id="QGA67327.1"/>
    </source>
</evidence>
<accession>A0A5Q0TN94</accession>
<organism evidence="1">
    <name type="scientific">Rhizoctonia solani partitivirus 8</name>
    <dbReference type="NCBI Taxonomy" id="2600094"/>
    <lineage>
        <taxon>Viruses</taxon>
        <taxon>Riboviria</taxon>
        <taxon>Orthornavirae</taxon>
        <taxon>Pisuviricota</taxon>
        <taxon>Duplopiviricetes</taxon>
        <taxon>Durnavirales</taxon>
        <taxon>Partitiviridae</taxon>
    </lineage>
</organism>